<evidence type="ECO:0000259" key="6">
    <source>
        <dbReference type="Pfam" id="PF07980"/>
    </source>
</evidence>
<dbReference type="SUPFAM" id="SSF48452">
    <property type="entry name" value="TPR-like"/>
    <property type="match status" value="1"/>
</dbReference>
<evidence type="ECO:0000256" key="4">
    <source>
        <dbReference type="ARBA" id="ARBA00023136"/>
    </source>
</evidence>
<dbReference type="Pfam" id="PF14322">
    <property type="entry name" value="SusD-like_3"/>
    <property type="match status" value="1"/>
</dbReference>
<dbReference type="Pfam" id="PF07980">
    <property type="entry name" value="SusD_RagB"/>
    <property type="match status" value="1"/>
</dbReference>
<evidence type="ECO:0000259" key="7">
    <source>
        <dbReference type="Pfam" id="PF14322"/>
    </source>
</evidence>
<evidence type="ECO:0000256" key="2">
    <source>
        <dbReference type="ARBA" id="ARBA00006275"/>
    </source>
</evidence>
<keyword evidence="9" id="KW-1185">Reference proteome</keyword>
<reference evidence="8" key="1">
    <citation type="submission" date="2023-06" db="EMBL/GenBank/DDBJ databases">
        <title>Genomic of Parafulvivirga corallium.</title>
        <authorList>
            <person name="Wang G."/>
        </authorList>
    </citation>
    <scope>NUCLEOTIDE SEQUENCE</scope>
    <source>
        <strain evidence="8">BMA10</strain>
    </source>
</reference>
<evidence type="ECO:0000256" key="3">
    <source>
        <dbReference type="ARBA" id="ARBA00022729"/>
    </source>
</evidence>
<accession>A0ABT8KNB6</accession>
<evidence type="ECO:0000256" key="1">
    <source>
        <dbReference type="ARBA" id="ARBA00004442"/>
    </source>
</evidence>
<keyword evidence="3" id="KW-0732">Signal</keyword>
<dbReference type="Gene3D" id="1.25.40.390">
    <property type="match status" value="1"/>
</dbReference>
<dbReference type="Proteomes" id="UP001172082">
    <property type="component" value="Unassembled WGS sequence"/>
</dbReference>
<sequence length="571" mass="63414">MKKIIKISIISLALLAGHGCDDVLDVENVSALDPVAVWSDETLTNAFLARLYQITMPGAWPLDAGNSDEGYGLLAANAITANGHPFATFGGYYSDIRQLNTLFTEIDGGTLEEDFKNEIKGQAHFLRAWTYFNLVVRYGGVPIIKNVQNLEDDLQVSRNSTGETFDFIIEDLDNAISLLDGFQGSKGRINEAIALAFKGRVLLYKASPQFNPSNPFDNQYWSQALTATETAMNELAQMGYALESNYANIWSNENTSEAVMPVIFSDPDRLNGRRENCVRPLSISKNCTGGDVPVWNFVESYPMADGYQPGDVNSAYTYDMATYWENRDPRFYATVLYNASIAEFEGVAGRRIYLEESVGDPVDVFAPGVQIGDAKTGFYCLKGLEIDLSQAEVETNDVDWIEIRYAEVLLNFAEAANENGRGAEAIQVLRDIRQRAGIEPGAGNTYGIASGMSRDAIRDAIYHERYIELAFEGKRFWDLRRARRLHTQLDGLRKTGLLPDLKAGANPADAATFSLIPTDFDYSIEDIVTGVEPVMVTPESYYFFPITQNHLDENPNLEQNADWGGTFDPTL</sequence>
<comment type="subcellular location">
    <subcellularLocation>
        <location evidence="1">Cell outer membrane</location>
    </subcellularLocation>
</comment>
<comment type="similarity">
    <text evidence="2">Belongs to the SusD family.</text>
</comment>
<keyword evidence="5" id="KW-0998">Cell outer membrane</keyword>
<feature type="domain" description="SusD-like N-terminal" evidence="7">
    <location>
        <begin position="81"/>
        <end position="202"/>
    </location>
</feature>
<organism evidence="8 9">
    <name type="scientific">Splendidivirga corallicola</name>
    <dbReference type="NCBI Taxonomy" id="3051826"/>
    <lineage>
        <taxon>Bacteria</taxon>
        <taxon>Pseudomonadati</taxon>
        <taxon>Bacteroidota</taxon>
        <taxon>Cytophagia</taxon>
        <taxon>Cytophagales</taxon>
        <taxon>Splendidivirgaceae</taxon>
        <taxon>Splendidivirga</taxon>
    </lineage>
</organism>
<dbReference type="EMBL" id="JAUJEA010000004">
    <property type="protein sequence ID" value="MDN5202206.1"/>
    <property type="molecule type" value="Genomic_DNA"/>
</dbReference>
<dbReference type="CDD" id="cd08977">
    <property type="entry name" value="SusD"/>
    <property type="match status" value="1"/>
</dbReference>
<protein>
    <submittedName>
        <fullName evidence="8">RagB/SusD family nutrient uptake outer membrane protein</fullName>
    </submittedName>
</protein>
<proteinExistence type="inferred from homology"/>
<comment type="caution">
    <text evidence="8">The sequence shown here is derived from an EMBL/GenBank/DDBJ whole genome shotgun (WGS) entry which is preliminary data.</text>
</comment>
<evidence type="ECO:0000256" key="5">
    <source>
        <dbReference type="ARBA" id="ARBA00023237"/>
    </source>
</evidence>
<dbReference type="RefSeq" id="WP_346752232.1">
    <property type="nucleotide sequence ID" value="NZ_JAUJEA010000004.1"/>
</dbReference>
<keyword evidence="4" id="KW-0472">Membrane</keyword>
<gene>
    <name evidence="8" type="ORF">QQ008_12550</name>
</gene>
<evidence type="ECO:0000313" key="8">
    <source>
        <dbReference type="EMBL" id="MDN5202206.1"/>
    </source>
</evidence>
<dbReference type="InterPro" id="IPR011990">
    <property type="entry name" value="TPR-like_helical_dom_sf"/>
</dbReference>
<dbReference type="InterPro" id="IPR033985">
    <property type="entry name" value="SusD-like_N"/>
</dbReference>
<name>A0ABT8KNB6_9BACT</name>
<dbReference type="InterPro" id="IPR012944">
    <property type="entry name" value="SusD_RagB_dom"/>
</dbReference>
<feature type="domain" description="RagB/SusD" evidence="6">
    <location>
        <begin position="265"/>
        <end position="563"/>
    </location>
</feature>
<evidence type="ECO:0000313" key="9">
    <source>
        <dbReference type="Proteomes" id="UP001172082"/>
    </source>
</evidence>